<evidence type="ECO:0000313" key="4">
    <source>
        <dbReference type="Proteomes" id="UP000183365"/>
    </source>
</evidence>
<reference evidence="4" key="1">
    <citation type="submission" date="2016-11" db="EMBL/GenBank/DDBJ databases">
        <authorList>
            <person name="Guldener U."/>
        </authorList>
    </citation>
    <scope>NUCLEOTIDE SEQUENCE [LARGE SCALE GENOMIC DNA]</scope>
</reference>
<proteinExistence type="predicted"/>
<keyword evidence="2" id="KW-0472">Membrane</keyword>
<keyword evidence="4" id="KW-1185">Reference proteome</keyword>
<gene>
    <name evidence="3" type="ORF">HGUI_03540</name>
</gene>
<dbReference type="EMBL" id="FQNF01000095">
    <property type="protein sequence ID" value="SGZ41339.1"/>
    <property type="molecule type" value="Genomic_DNA"/>
</dbReference>
<organism evidence="3 4">
    <name type="scientific">Hanseniaspora guilliermondii</name>
    <dbReference type="NCBI Taxonomy" id="56406"/>
    <lineage>
        <taxon>Eukaryota</taxon>
        <taxon>Fungi</taxon>
        <taxon>Dikarya</taxon>
        <taxon>Ascomycota</taxon>
        <taxon>Saccharomycotina</taxon>
        <taxon>Saccharomycetes</taxon>
        <taxon>Saccharomycodales</taxon>
        <taxon>Saccharomycodaceae</taxon>
        <taxon>Hanseniaspora</taxon>
    </lineage>
</organism>
<dbReference type="AlphaFoldDB" id="A0A1L0B8A0"/>
<dbReference type="VEuPathDB" id="FungiDB:HGUI_03540"/>
<evidence type="ECO:0000313" key="3">
    <source>
        <dbReference type="EMBL" id="SGZ41339.1"/>
    </source>
</evidence>
<dbReference type="Pfam" id="PF08693">
    <property type="entry name" value="SKG6"/>
    <property type="match status" value="1"/>
</dbReference>
<feature type="region of interest" description="Disordered" evidence="1">
    <location>
        <begin position="120"/>
        <end position="146"/>
    </location>
</feature>
<accession>A0A1L0B8A0</accession>
<protein>
    <submittedName>
        <fullName evidence="3">Uncharacterized protein</fullName>
    </submittedName>
</protein>
<keyword evidence="2" id="KW-1133">Transmembrane helix</keyword>
<dbReference type="OrthoDB" id="3973224at2759"/>
<keyword evidence="2" id="KW-0812">Transmembrane</keyword>
<dbReference type="Proteomes" id="UP000183365">
    <property type="component" value="Unassembled WGS sequence"/>
</dbReference>
<sequence>MMKLILSSTLSYLGKRDSDACKGSSQECEKPASSSYKKAIILGVLIPVAVIAILFIGILFHLKRKSKKEQFEMQEDPDFDGNLDFYEYDTPQIANTFNQVNNDKFLLSRENNLDYQKEAQYEKNENDNSRYNINSRRQNDNANPFE</sequence>
<dbReference type="InterPro" id="IPR014805">
    <property type="entry name" value="SKG6/TOS2-like"/>
</dbReference>
<evidence type="ECO:0000256" key="2">
    <source>
        <dbReference type="SAM" id="Phobius"/>
    </source>
</evidence>
<name>A0A1L0B8A0_9ASCO</name>
<feature type="compositionally biased region" description="Polar residues" evidence="1">
    <location>
        <begin position="129"/>
        <end position="146"/>
    </location>
</feature>
<feature type="transmembrane region" description="Helical" evidence="2">
    <location>
        <begin position="40"/>
        <end position="62"/>
    </location>
</feature>
<evidence type="ECO:0000256" key="1">
    <source>
        <dbReference type="SAM" id="MobiDB-lite"/>
    </source>
</evidence>